<dbReference type="EMBL" id="PQGG01000019">
    <property type="protein sequence ID" value="POP53048.1"/>
    <property type="molecule type" value="Genomic_DNA"/>
</dbReference>
<accession>A0A2S4HGD3</accession>
<keyword evidence="1" id="KW-0732">Signal</keyword>
<feature type="domain" description="DUF4136" evidence="2">
    <location>
        <begin position="21"/>
        <end position="192"/>
    </location>
</feature>
<evidence type="ECO:0000256" key="1">
    <source>
        <dbReference type="SAM" id="SignalP"/>
    </source>
</evidence>
<dbReference type="OrthoDB" id="118896at2"/>
<evidence type="ECO:0000259" key="2">
    <source>
        <dbReference type="Pfam" id="PF13590"/>
    </source>
</evidence>
<name>A0A2S4HGD3_9GAMM</name>
<dbReference type="RefSeq" id="WP_103683989.1">
    <property type="nucleotide sequence ID" value="NZ_PQGG01000019.1"/>
</dbReference>
<dbReference type="Proteomes" id="UP000237222">
    <property type="component" value="Unassembled WGS sequence"/>
</dbReference>
<reference evidence="3" key="1">
    <citation type="submission" date="2018-01" db="EMBL/GenBank/DDBJ databases">
        <authorList>
            <person name="Yu X.-D."/>
        </authorList>
    </citation>
    <scope>NUCLEOTIDE SEQUENCE</scope>
    <source>
        <strain evidence="3">ZX-21</strain>
    </source>
</reference>
<feature type="chain" id="PRO_5015503402" description="DUF4136 domain-containing protein" evidence="1">
    <location>
        <begin position="18"/>
        <end position="198"/>
    </location>
</feature>
<proteinExistence type="predicted"/>
<feature type="signal peptide" evidence="1">
    <location>
        <begin position="1"/>
        <end position="17"/>
    </location>
</feature>
<dbReference type="AlphaFoldDB" id="A0A2S4HGD3"/>
<sequence>MKKLVVAGLLVLLTACAGVPVSTDYSQDFDFSNVSSYAWLLPAKHSNPEVDNDLVRARVVDAVDAQFTAKGLSQVSDASKASVLVSYQLGQEDKIAIDNFGSWYTHFGYYPCYRCGYRPGYGYFGHSHFYDDDIWVRNYKESTLMIDVIDPKSKKLLWRGMTKRIIPSLKTPEERRLYVLETVSAILAEFPPGSAVAH</sequence>
<comment type="caution">
    <text evidence="3">The sequence shown here is derived from an EMBL/GenBank/DDBJ whole genome shotgun (WGS) entry which is preliminary data.</text>
</comment>
<dbReference type="Pfam" id="PF13590">
    <property type="entry name" value="DUF4136"/>
    <property type="match status" value="1"/>
</dbReference>
<evidence type="ECO:0000313" key="4">
    <source>
        <dbReference type="Proteomes" id="UP000237222"/>
    </source>
</evidence>
<dbReference type="Gene3D" id="3.30.160.670">
    <property type="match status" value="1"/>
</dbReference>
<dbReference type="InterPro" id="IPR025411">
    <property type="entry name" value="DUF4136"/>
</dbReference>
<protein>
    <recommendedName>
        <fullName evidence="2">DUF4136 domain-containing protein</fullName>
    </recommendedName>
</protein>
<gene>
    <name evidence="3" type="ORF">C0068_08120</name>
</gene>
<organism evidence="3 4">
    <name type="scientific">Zhongshania marina</name>
    <dbReference type="NCBI Taxonomy" id="2304603"/>
    <lineage>
        <taxon>Bacteria</taxon>
        <taxon>Pseudomonadati</taxon>
        <taxon>Pseudomonadota</taxon>
        <taxon>Gammaproteobacteria</taxon>
        <taxon>Cellvibrionales</taxon>
        <taxon>Spongiibacteraceae</taxon>
        <taxon>Zhongshania</taxon>
    </lineage>
</organism>
<evidence type="ECO:0000313" key="3">
    <source>
        <dbReference type="EMBL" id="POP53048.1"/>
    </source>
</evidence>
<dbReference type="PROSITE" id="PS51257">
    <property type="entry name" value="PROKAR_LIPOPROTEIN"/>
    <property type="match status" value="1"/>
</dbReference>